<reference evidence="1" key="1">
    <citation type="submission" date="2018-05" db="EMBL/GenBank/DDBJ databases">
        <authorList>
            <person name="Lanie J.A."/>
            <person name="Ng W.-L."/>
            <person name="Kazmierczak K.M."/>
            <person name="Andrzejewski T.M."/>
            <person name="Davidsen T.M."/>
            <person name="Wayne K.J."/>
            <person name="Tettelin H."/>
            <person name="Glass J.I."/>
            <person name="Rusch D."/>
            <person name="Podicherti R."/>
            <person name="Tsui H.-C.T."/>
            <person name="Winkler M.E."/>
        </authorList>
    </citation>
    <scope>NUCLEOTIDE SEQUENCE</scope>
</reference>
<dbReference type="AlphaFoldDB" id="A0A382R1P3"/>
<accession>A0A382R1P3</accession>
<proteinExistence type="predicted"/>
<organism evidence="1">
    <name type="scientific">marine metagenome</name>
    <dbReference type="NCBI Taxonomy" id="408172"/>
    <lineage>
        <taxon>unclassified sequences</taxon>
        <taxon>metagenomes</taxon>
        <taxon>ecological metagenomes</taxon>
    </lineage>
</organism>
<name>A0A382R1P3_9ZZZZ</name>
<dbReference type="EMBL" id="UINC01118460">
    <property type="protein sequence ID" value="SVC91596.1"/>
    <property type="molecule type" value="Genomic_DNA"/>
</dbReference>
<evidence type="ECO:0000313" key="1">
    <source>
        <dbReference type="EMBL" id="SVC91596.1"/>
    </source>
</evidence>
<protein>
    <submittedName>
        <fullName evidence="1">Uncharacterized protein</fullName>
    </submittedName>
</protein>
<sequence>MAIQLLKRVNQLCEQRNIPKTQALQGLLETAICGAKGELRPTDQAGFEPLDS</sequence>
<gene>
    <name evidence="1" type="ORF">METZ01_LOCUS344450</name>
</gene>